<dbReference type="InterPro" id="IPR050111">
    <property type="entry name" value="C-type_lectin/snaclec_domain"/>
</dbReference>
<dbReference type="Proteomes" id="UP001346869">
    <property type="component" value="Unassembled WGS sequence"/>
</dbReference>
<evidence type="ECO:0000256" key="2">
    <source>
        <dbReference type="SAM" id="MobiDB-lite"/>
    </source>
</evidence>
<sequence>MYVNSPANRRTNGEQQRGPPHAGGSKTYVLVAVSFVLLCIVQSALNISYWLRAAEWSAQCNNATTSNFTNMSAGDIEALLLEKDRLVQEKDQLLLQRDQLSKEKMELIREKERVIRERDNLAKEKHQLLLEKDRLVQEKDQLLLERDQLSKENMELIREKERVIRERDNLAKEKHQLLLEKDRLVQEKDQLLLQRDQLSKEKMQLAREKERVITNLVKKNTMLGQKVTELQNQIKISEQAPPCCPQGWQQQSTCYQLSSSKNTWEYARQDCASKGSHLVILNDEAEEKVVRGFGGDGTIWMGLSGRRNGYTNNWEMTLVDSSPLRYTNWEDNIPEVARNYYCATVYCGSRCCNTWSLGSCRERHYWMCEMQLRLP</sequence>
<keyword evidence="1" id="KW-0175">Coiled coil</keyword>
<dbReference type="InterPro" id="IPR016186">
    <property type="entry name" value="C-type_lectin-like/link_sf"/>
</dbReference>
<keyword evidence="6" id="KW-1185">Reference proteome</keyword>
<dbReference type="SUPFAM" id="SSF56436">
    <property type="entry name" value="C-type lectin-like"/>
    <property type="match status" value="1"/>
</dbReference>
<accession>A0AAN8AMH6</accession>
<comment type="caution">
    <text evidence="5">The sequence shown here is derived from an EMBL/GenBank/DDBJ whole genome shotgun (WGS) entry which is preliminary data.</text>
</comment>
<reference evidence="5 6" key="1">
    <citation type="journal article" date="2023" name="Genes (Basel)">
        <title>Chromosome-Level Genome Assembly and Circadian Gene Repertoire of the Patagonia Blennie Eleginops maclovinus-The Closest Ancestral Proxy of Antarctic Cryonotothenioids.</title>
        <authorList>
            <person name="Cheng C.C."/>
            <person name="Rivera-Colon A.G."/>
            <person name="Minhas B.F."/>
            <person name="Wilson L."/>
            <person name="Rayamajhi N."/>
            <person name="Vargas-Chacoff L."/>
            <person name="Catchen J.M."/>
        </authorList>
    </citation>
    <scope>NUCLEOTIDE SEQUENCE [LARGE SCALE GENOMIC DNA]</scope>
    <source>
        <strain evidence="5">JMC-PN-2008</strain>
    </source>
</reference>
<evidence type="ECO:0000256" key="1">
    <source>
        <dbReference type="SAM" id="Coils"/>
    </source>
</evidence>
<gene>
    <name evidence="5" type="ORF">PBY51_017160</name>
</gene>
<feature type="coiled-coil region" evidence="1">
    <location>
        <begin position="76"/>
        <end position="215"/>
    </location>
</feature>
<dbReference type="Gene3D" id="1.20.5.1000">
    <property type="entry name" value="arf6 gtpase in complex with a specific effector, jip4"/>
    <property type="match status" value="1"/>
</dbReference>
<feature type="domain" description="C-type lectin" evidence="4">
    <location>
        <begin position="250"/>
        <end position="369"/>
    </location>
</feature>
<protein>
    <recommendedName>
        <fullName evidence="4">C-type lectin domain-containing protein</fullName>
    </recommendedName>
</protein>
<feature type="transmembrane region" description="Helical" evidence="3">
    <location>
        <begin position="27"/>
        <end position="51"/>
    </location>
</feature>
<dbReference type="InterPro" id="IPR001304">
    <property type="entry name" value="C-type_lectin-like"/>
</dbReference>
<proteinExistence type="predicted"/>
<keyword evidence="3" id="KW-0472">Membrane</keyword>
<evidence type="ECO:0000313" key="5">
    <source>
        <dbReference type="EMBL" id="KAK5861704.1"/>
    </source>
</evidence>
<dbReference type="InterPro" id="IPR016187">
    <property type="entry name" value="CTDL_fold"/>
</dbReference>
<evidence type="ECO:0000259" key="4">
    <source>
        <dbReference type="PROSITE" id="PS50041"/>
    </source>
</evidence>
<keyword evidence="3" id="KW-1133">Transmembrane helix</keyword>
<dbReference type="Pfam" id="PF00059">
    <property type="entry name" value="Lectin_C"/>
    <property type="match status" value="1"/>
</dbReference>
<keyword evidence="3" id="KW-0812">Transmembrane</keyword>
<dbReference type="AlphaFoldDB" id="A0AAN8AMH6"/>
<evidence type="ECO:0000256" key="3">
    <source>
        <dbReference type="SAM" id="Phobius"/>
    </source>
</evidence>
<dbReference type="Gene3D" id="3.10.100.10">
    <property type="entry name" value="Mannose-Binding Protein A, subunit A"/>
    <property type="match status" value="1"/>
</dbReference>
<dbReference type="CDD" id="cd00037">
    <property type="entry name" value="CLECT"/>
    <property type="match status" value="1"/>
</dbReference>
<dbReference type="EMBL" id="JAUZQC010000012">
    <property type="protein sequence ID" value="KAK5861704.1"/>
    <property type="molecule type" value="Genomic_DNA"/>
</dbReference>
<name>A0AAN8AMH6_ELEMC</name>
<evidence type="ECO:0000313" key="6">
    <source>
        <dbReference type="Proteomes" id="UP001346869"/>
    </source>
</evidence>
<feature type="region of interest" description="Disordered" evidence="2">
    <location>
        <begin position="1"/>
        <end position="23"/>
    </location>
</feature>
<dbReference type="SMART" id="SM00034">
    <property type="entry name" value="CLECT"/>
    <property type="match status" value="1"/>
</dbReference>
<dbReference type="PROSITE" id="PS50041">
    <property type="entry name" value="C_TYPE_LECTIN_2"/>
    <property type="match status" value="1"/>
</dbReference>
<feature type="compositionally biased region" description="Polar residues" evidence="2">
    <location>
        <begin position="1"/>
        <end position="15"/>
    </location>
</feature>
<dbReference type="PANTHER" id="PTHR22803">
    <property type="entry name" value="MANNOSE, PHOSPHOLIPASE, LECTIN RECEPTOR RELATED"/>
    <property type="match status" value="1"/>
</dbReference>
<organism evidence="5 6">
    <name type="scientific">Eleginops maclovinus</name>
    <name type="common">Patagonian blennie</name>
    <name type="synonym">Eleginus maclovinus</name>
    <dbReference type="NCBI Taxonomy" id="56733"/>
    <lineage>
        <taxon>Eukaryota</taxon>
        <taxon>Metazoa</taxon>
        <taxon>Chordata</taxon>
        <taxon>Craniata</taxon>
        <taxon>Vertebrata</taxon>
        <taxon>Euteleostomi</taxon>
        <taxon>Actinopterygii</taxon>
        <taxon>Neopterygii</taxon>
        <taxon>Teleostei</taxon>
        <taxon>Neoteleostei</taxon>
        <taxon>Acanthomorphata</taxon>
        <taxon>Eupercaria</taxon>
        <taxon>Perciformes</taxon>
        <taxon>Notothenioidei</taxon>
        <taxon>Eleginopidae</taxon>
        <taxon>Eleginops</taxon>
    </lineage>
</organism>
<reference evidence="5 6" key="2">
    <citation type="journal article" date="2023" name="Mol. Biol. Evol.">
        <title>Genomics of Secondarily Temperate Adaptation in the Only Non-Antarctic Icefish.</title>
        <authorList>
            <person name="Rivera-Colon A.G."/>
            <person name="Rayamajhi N."/>
            <person name="Minhas B.F."/>
            <person name="Madrigal G."/>
            <person name="Bilyk K.T."/>
            <person name="Yoon V."/>
            <person name="Hune M."/>
            <person name="Gregory S."/>
            <person name="Cheng C.H.C."/>
            <person name="Catchen J.M."/>
        </authorList>
    </citation>
    <scope>NUCLEOTIDE SEQUENCE [LARGE SCALE GENOMIC DNA]</scope>
    <source>
        <strain evidence="5">JMC-PN-2008</strain>
    </source>
</reference>